<dbReference type="EMBL" id="MOEC01000054">
    <property type="protein sequence ID" value="OIS90406.1"/>
    <property type="molecule type" value="Genomic_DNA"/>
</dbReference>
<dbReference type="OrthoDB" id="8237865at2"/>
<protein>
    <submittedName>
        <fullName evidence="1">Uncharacterized protein</fullName>
    </submittedName>
</protein>
<reference evidence="1 2" key="1">
    <citation type="submission" date="2016-10" db="EMBL/GenBank/DDBJ databases">
        <title>The Draft Genome Sequence of the Potato Rhizosphere Bacteria Ochrobactrum sp. IPA7.2.</title>
        <authorList>
            <person name="Gogoleva N.E."/>
            <person name="Khlopko Y.A."/>
            <person name="Burygin G.L."/>
            <person name="Plotnikov A.O."/>
        </authorList>
    </citation>
    <scope>NUCLEOTIDE SEQUENCE [LARGE SCALE GENOMIC DNA]</scope>
    <source>
        <strain evidence="1 2">IPA7.2</strain>
    </source>
</reference>
<keyword evidence="2" id="KW-1185">Reference proteome</keyword>
<evidence type="ECO:0000313" key="2">
    <source>
        <dbReference type="Proteomes" id="UP000182985"/>
    </source>
</evidence>
<accession>A0A1J6HY41</accession>
<evidence type="ECO:0000313" key="1">
    <source>
        <dbReference type="EMBL" id="OIS90406.1"/>
    </source>
</evidence>
<name>A0A1J6HY41_9HYPH</name>
<dbReference type="RefSeq" id="WP_071634441.1">
    <property type="nucleotide sequence ID" value="NZ_MOEC01000054.1"/>
</dbReference>
<sequence>MIEWRIDVPAHSSCNCAYTPLANSDWVPPSAAAIVPRWTGMSAATSVKLISTASLAGLYEWQGAIFARSIVCSATEEPHRIRIVLPAGIEFTAAEIASASTKVSNPIVLDFKDTYGQFNAIHHTDSGAVHHDI</sequence>
<dbReference type="AlphaFoldDB" id="A0A1J6HY41"/>
<organism evidence="1 2">
    <name type="scientific">Brucella cytisi</name>
    <dbReference type="NCBI Taxonomy" id="407152"/>
    <lineage>
        <taxon>Bacteria</taxon>
        <taxon>Pseudomonadati</taxon>
        <taxon>Pseudomonadota</taxon>
        <taxon>Alphaproteobacteria</taxon>
        <taxon>Hyphomicrobiales</taxon>
        <taxon>Brucellaceae</taxon>
        <taxon>Brucella/Ochrobactrum group</taxon>
        <taxon>Brucella</taxon>
    </lineage>
</organism>
<comment type="caution">
    <text evidence="1">The sequence shown here is derived from an EMBL/GenBank/DDBJ whole genome shotgun (WGS) entry which is preliminary data.</text>
</comment>
<dbReference type="Proteomes" id="UP000182985">
    <property type="component" value="Unassembled WGS sequence"/>
</dbReference>
<gene>
    <name evidence="1" type="ORF">BLA27_26990</name>
</gene>
<proteinExistence type="predicted"/>